<evidence type="ECO:0000256" key="1">
    <source>
        <dbReference type="ARBA" id="ARBA00022679"/>
    </source>
</evidence>
<sequence length="281" mass="31976">MFPMSTLHLSPPWIKVGKRIESLVRKALYTYSMLEKHRKIVVALSGGKDSLTLLLMLKAISGRGFPKLDLHAVNIKGKYSCGAEISQQYLINICNRIQVSFTSIASSYEPEVLECYTCSQVRRRLLFQAAAEIGASAVAFGHHRDDLVQTTLMNILHKAEFSGMLPVLDMVHFNVTILRPLIFIPEFWIRKFAKESGFARVTCRCPVVSLRTKTEAILKELEHTFPQARHNIALAVERFGLSNSQKKKTIKYYYKLIVFLLLAINLFLGCFYEQTIENSIN</sequence>
<keyword evidence="3" id="KW-0812">Transmembrane</keyword>
<dbReference type="PIRSF" id="PIRSF004976">
    <property type="entry name" value="ATPase_YdaO"/>
    <property type="match status" value="1"/>
</dbReference>
<feature type="binding site" evidence="2">
    <location>
        <position position="146"/>
    </location>
    <ligand>
        <name>ATP</name>
        <dbReference type="ChEBI" id="CHEBI:30616"/>
    </ligand>
</feature>
<feature type="domain" description="tRNA(Ile)-lysidine/2-thiocytidine synthase N-terminal" evidence="4">
    <location>
        <begin position="39"/>
        <end position="197"/>
    </location>
</feature>
<dbReference type="HOGENOM" id="CLU_026481_5_1_0"/>
<feature type="binding site" evidence="2">
    <location>
        <position position="141"/>
    </location>
    <ligand>
        <name>ATP</name>
        <dbReference type="ChEBI" id="CHEBI:30616"/>
    </ligand>
</feature>
<dbReference type="PANTHER" id="PTHR43686:SF1">
    <property type="entry name" value="AMINOTRAN_5 DOMAIN-CONTAINING PROTEIN"/>
    <property type="match status" value="1"/>
</dbReference>
<feature type="binding site" evidence="2">
    <location>
        <begin position="43"/>
        <end position="45"/>
    </location>
    <ligand>
        <name>ATP</name>
        <dbReference type="ChEBI" id="CHEBI:30616"/>
    </ligand>
</feature>
<dbReference type="KEGG" id="cav:M832_03350"/>
<reference evidence="5 6" key="1">
    <citation type="journal article" date="2014" name="Syst. Appl. Microbiol.">
        <title>Evidence for the existence of two new members of the family Chlamydiaceae and proposal of Chlamydia avium sp. nov. and Chlamydia gallinacea sp. nov.</title>
        <authorList>
            <person name="Sachse K."/>
            <person name="Laroucau K."/>
            <person name="Riege K."/>
            <person name="Wehner S."/>
            <person name="Dilcher M."/>
            <person name="Creasy H.H."/>
            <person name="Weidmann M."/>
            <person name="Myers G."/>
            <person name="Vorimore F."/>
            <person name="Vicari N."/>
            <person name="Magnino S."/>
            <person name="Liebler-Tenorio E."/>
            <person name="Ruettger A."/>
            <person name="Bavoil P.M."/>
            <person name="Hufert F.T."/>
            <person name="Rossello-Mora R."/>
            <person name="Marz M."/>
        </authorList>
    </citation>
    <scope>NUCLEOTIDE SEQUENCE [LARGE SCALE GENOMIC DNA]</scope>
    <source>
        <strain evidence="5 6">10DC88</strain>
    </source>
</reference>
<dbReference type="GO" id="GO:0008033">
    <property type="term" value="P:tRNA processing"/>
    <property type="evidence" value="ECO:0007669"/>
    <property type="project" value="InterPro"/>
</dbReference>
<organism evidence="5 6">
    <name type="scientific">Chlamydia avium 10DC88</name>
    <dbReference type="NCBI Taxonomy" id="1229831"/>
    <lineage>
        <taxon>Bacteria</taxon>
        <taxon>Pseudomonadati</taxon>
        <taxon>Chlamydiota</taxon>
        <taxon>Chlamydiia</taxon>
        <taxon>Chlamydiales</taxon>
        <taxon>Chlamydiaceae</taxon>
        <taxon>Chlamydia/Chlamydophila group</taxon>
        <taxon>Chlamydia</taxon>
    </lineage>
</organism>
<dbReference type="eggNOG" id="COG0037">
    <property type="taxonomic scope" value="Bacteria"/>
</dbReference>
<evidence type="ECO:0000313" key="6">
    <source>
        <dbReference type="Proteomes" id="UP000019433"/>
    </source>
</evidence>
<dbReference type="AlphaFoldDB" id="W8JGB0"/>
<dbReference type="Proteomes" id="UP000019433">
    <property type="component" value="Chromosome"/>
</dbReference>
<keyword evidence="3" id="KW-1133">Transmembrane helix</keyword>
<dbReference type="Pfam" id="PF01171">
    <property type="entry name" value="ATP_bind_3"/>
    <property type="match status" value="1"/>
</dbReference>
<evidence type="ECO:0000256" key="2">
    <source>
        <dbReference type="PIRSR" id="PIRSR004976-51"/>
    </source>
</evidence>
<name>W8JGB0_9CHLA</name>
<dbReference type="InterPro" id="IPR011063">
    <property type="entry name" value="TilS/TtcA_N"/>
</dbReference>
<dbReference type="CDD" id="cd24138">
    <property type="entry name" value="TtcA-like"/>
    <property type="match status" value="1"/>
</dbReference>
<protein>
    <submittedName>
        <fullName evidence="5">PP-loop family protein</fullName>
    </submittedName>
</protein>
<dbReference type="Gene3D" id="3.40.50.620">
    <property type="entry name" value="HUPs"/>
    <property type="match status" value="1"/>
</dbReference>
<keyword evidence="3" id="KW-0472">Membrane</keyword>
<keyword evidence="2" id="KW-0547">Nucleotide-binding</keyword>
<gene>
    <name evidence="5" type="ORF">M832_03350</name>
</gene>
<proteinExistence type="predicted"/>
<dbReference type="EMBL" id="CP006571">
    <property type="protein sequence ID" value="AHK63200.1"/>
    <property type="molecule type" value="Genomic_DNA"/>
</dbReference>
<evidence type="ECO:0000313" key="5">
    <source>
        <dbReference type="EMBL" id="AHK63200.1"/>
    </source>
</evidence>
<feature type="binding site" evidence="2">
    <location>
        <position position="73"/>
    </location>
    <ligand>
        <name>ATP</name>
        <dbReference type="ChEBI" id="CHEBI:30616"/>
    </ligand>
</feature>
<evidence type="ECO:0000259" key="4">
    <source>
        <dbReference type="Pfam" id="PF01171"/>
    </source>
</evidence>
<feature type="transmembrane region" description="Helical" evidence="3">
    <location>
        <begin position="252"/>
        <end position="272"/>
    </location>
</feature>
<evidence type="ECO:0000256" key="3">
    <source>
        <dbReference type="SAM" id="Phobius"/>
    </source>
</evidence>
<keyword evidence="2" id="KW-0067">ATP-binding</keyword>
<feature type="binding site" evidence="2">
    <location>
        <position position="49"/>
    </location>
    <ligand>
        <name>ATP</name>
        <dbReference type="ChEBI" id="CHEBI:30616"/>
    </ligand>
</feature>
<dbReference type="InterPro" id="IPR014729">
    <property type="entry name" value="Rossmann-like_a/b/a_fold"/>
</dbReference>
<dbReference type="SUPFAM" id="SSF52402">
    <property type="entry name" value="Adenine nucleotide alpha hydrolases-like"/>
    <property type="match status" value="1"/>
</dbReference>
<dbReference type="GO" id="GO:0005524">
    <property type="term" value="F:ATP binding"/>
    <property type="evidence" value="ECO:0007669"/>
    <property type="project" value="UniProtKB-KW"/>
</dbReference>
<keyword evidence="1" id="KW-0808">Transferase</keyword>
<dbReference type="GO" id="GO:0016740">
    <property type="term" value="F:transferase activity"/>
    <property type="evidence" value="ECO:0007669"/>
    <property type="project" value="UniProtKB-KW"/>
</dbReference>
<dbReference type="InterPro" id="IPR035107">
    <property type="entry name" value="tRNA_thiolation_TtcA_Ctu1"/>
</dbReference>
<dbReference type="STRING" id="1229831.M832_03350"/>
<dbReference type="PATRIC" id="fig|1229831.3.peg.337"/>
<accession>W8JGB0</accession>
<dbReference type="PANTHER" id="PTHR43686">
    <property type="entry name" value="SULFURTRANSFERASE-RELATED"/>
    <property type="match status" value="1"/>
</dbReference>